<proteinExistence type="inferred from homology"/>
<reference evidence="3 4" key="1">
    <citation type="submission" date="2019-12" db="EMBL/GenBank/DDBJ databases">
        <authorList>
            <person name="Scholz U."/>
            <person name="Mascher M."/>
            <person name="Fiebig A."/>
        </authorList>
    </citation>
    <scope>NUCLEOTIDE SEQUENCE</scope>
</reference>
<evidence type="ECO:0000256" key="2">
    <source>
        <dbReference type="SAM" id="SignalP"/>
    </source>
</evidence>
<protein>
    <submittedName>
        <fullName evidence="3">Uncharacterized protein</fullName>
    </submittedName>
</protein>
<dbReference type="EMBL" id="CACRZD030000011">
    <property type="protein sequence ID" value="CAA6667690.1"/>
    <property type="molecule type" value="Genomic_DNA"/>
</dbReference>
<dbReference type="EMBL" id="LR743598">
    <property type="protein sequence ID" value="CAA2628442.1"/>
    <property type="molecule type" value="Genomic_DNA"/>
</dbReference>
<comment type="similarity">
    <text evidence="1">Belongs to the GASA family.</text>
</comment>
<dbReference type="Pfam" id="PF02704">
    <property type="entry name" value="GASA"/>
    <property type="match status" value="1"/>
</dbReference>
<dbReference type="InterPro" id="IPR003854">
    <property type="entry name" value="GASA"/>
</dbReference>
<evidence type="ECO:0000313" key="3">
    <source>
        <dbReference type="EMBL" id="CAA2628442.1"/>
    </source>
</evidence>
<evidence type="ECO:0000313" key="4">
    <source>
        <dbReference type="Proteomes" id="UP001189122"/>
    </source>
</evidence>
<gene>
    <name evidence="3" type="ORF">SI7747_11014084</name>
</gene>
<keyword evidence="4" id="KW-1185">Reference proteome</keyword>
<feature type="chain" id="PRO_5029620525" evidence="2">
    <location>
        <begin position="24"/>
        <end position="94"/>
    </location>
</feature>
<dbReference type="Proteomes" id="UP001189122">
    <property type="component" value="Unassembled WGS sequence"/>
</dbReference>
<dbReference type="PANTHER" id="PTHR23201:SF12">
    <property type="entry name" value="OS05G0432200 PROTEIN"/>
    <property type="match status" value="1"/>
</dbReference>
<keyword evidence="2" id="KW-0732">Signal</keyword>
<dbReference type="PANTHER" id="PTHR23201">
    <property type="entry name" value="EXTENSIN, PROLINE-RICH PROTEIN"/>
    <property type="match status" value="1"/>
</dbReference>
<sequence>MAAVRNLFCVLFVFLLLSLTVLAEESSTVAGGVNCGFACARRCSKTSRRNMCLRSCGGCCRKCLCVPPGTAGNKEFCPCYASIRTRDGLRPKCP</sequence>
<organism evidence="3">
    <name type="scientific">Spirodela intermedia</name>
    <name type="common">Intermediate duckweed</name>
    <dbReference type="NCBI Taxonomy" id="51605"/>
    <lineage>
        <taxon>Eukaryota</taxon>
        <taxon>Viridiplantae</taxon>
        <taxon>Streptophyta</taxon>
        <taxon>Embryophyta</taxon>
        <taxon>Tracheophyta</taxon>
        <taxon>Spermatophyta</taxon>
        <taxon>Magnoliopsida</taxon>
        <taxon>Liliopsida</taxon>
        <taxon>Araceae</taxon>
        <taxon>Lemnoideae</taxon>
        <taxon>Spirodela</taxon>
    </lineage>
</organism>
<accession>A0A7I8JC38</accession>
<feature type="signal peptide" evidence="2">
    <location>
        <begin position="1"/>
        <end position="23"/>
    </location>
</feature>
<name>A0A7I8JC38_SPIIN</name>
<dbReference type="AlphaFoldDB" id="A0A7I8JC38"/>
<evidence type="ECO:0000256" key="1">
    <source>
        <dbReference type="ARBA" id="ARBA00010582"/>
    </source>
</evidence>